<dbReference type="InterPro" id="IPR039793">
    <property type="entry name" value="UROS/Hem4"/>
</dbReference>
<dbReference type="InterPro" id="IPR036108">
    <property type="entry name" value="4pyrrol_syn_uPrphyn_synt_sf"/>
</dbReference>
<proteinExistence type="predicted"/>
<dbReference type="RefSeq" id="WP_114841922.1">
    <property type="nucleotide sequence ID" value="NZ_CP031219.1"/>
</dbReference>
<name>A0AAX2AK25_9BACT</name>
<dbReference type="PANTHER" id="PTHR12390">
    <property type="entry name" value="UROPORPHYRINOGEN III SYNTHASE"/>
    <property type="match status" value="1"/>
</dbReference>
<evidence type="ECO:0000313" key="2">
    <source>
        <dbReference type="EMBL" id="RXK16752.1"/>
    </source>
</evidence>
<dbReference type="GO" id="GO:0005829">
    <property type="term" value="C:cytosol"/>
    <property type="evidence" value="ECO:0007669"/>
    <property type="project" value="TreeGrafter"/>
</dbReference>
<keyword evidence="3" id="KW-1185">Reference proteome</keyword>
<dbReference type="EMBL" id="NXID01000004">
    <property type="protein sequence ID" value="RXK16752.1"/>
    <property type="molecule type" value="Genomic_DNA"/>
</dbReference>
<dbReference type="CDD" id="cd06578">
    <property type="entry name" value="HemD"/>
    <property type="match status" value="1"/>
</dbReference>
<dbReference type="KEGG" id="amyt:AMYT_1493"/>
<dbReference type="AlphaFoldDB" id="A0AAX2AK25"/>
<dbReference type="Pfam" id="PF02602">
    <property type="entry name" value="HEM4"/>
    <property type="match status" value="1"/>
</dbReference>
<dbReference type="GO" id="GO:0004852">
    <property type="term" value="F:uroporphyrinogen-III synthase activity"/>
    <property type="evidence" value="ECO:0007669"/>
    <property type="project" value="InterPro"/>
</dbReference>
<reference evidence="2 3" key="1">
    <citation type="submission" date="2017-09" db="EMBL/GenBank/DDBJ databases">
        <title>Genomics of the genus Arcobacter.</title>
        <authorList>
            <person name="Perez-Cataluna A."/>
            <person name="Figueras M.J."/>
            <person name="Salas-Masso N."/>
        </authorList>
    </citation>
    <scope>NUCLEOTIDE SEQUENCE [LARGE SCALE GENOMIC DNA]</scope>
    <source>
        <strain evidence="2 3">CECT 7386</strain>
    </source>
</reference>
<dbReference type="GO" id="GO:0006780">
    <property type="term" value="P:uroporphyrinogen III biosynthetic process"/>
    <property type="evidence" value="ECO:0007669"/>
    <property type="project" value="InterPro"/>
</dbReference>
<dbReference type="SUPFAM" id="SSF69618">
    <property type="entry name" value="HemD-like"/>
    <property type="match status" value="1"/>
</dbReference>
<comment type="caution">
    <text evidence="2">The sequence shown here is derived from an EMBL/GenBank/DDBJ whole genome shotgun (WGS) entry which is preliminary data.</text>
</comment>
<sequence>MKNIYLLSNLKFPNVENLEVFKINYLKKQIDFNRYDAIIFTSKNAVYSIDSFNKQWKNLPCYAIAKKTAQIIEKVGGKVDFVGNSGHGNEFAYELLSVLKNKKVLYLKASRTVSNLVEILKSNNIQIEDIAIYETVCNKELNTNLKDNSIFIFTSPSSIECFFKKYSWRSSFEAIVIGNTTAKFLPKEIKYKVSNSTAIEECIKLAKNL</sequence>
<gene>
    <name evidence="2" type="ORF">CP985_02100</name>
</gene>
<evidence type="ECO:0000259" key="1">
    <source>
        <dbReference type="Pfam" id="PF02602"/>
    </source>
</evidence>
<accession>A0AAX2AK25</accession>
<dbReference type="InterPro" id="IPR003754">
    <property type="entry name" value="4pyrrol_synth_uPrphyn_synth"/>
</dbReference>
<feature type="domain" description="Tetrapyrrole biosynthesis uroporphyrinogen III synthase" evidence="1">
    <location>
        <begin position="28"/>
        <end position="187"/>
    </location>
</feature>
<dbReference type="Gene3D" id="3.40.50.10090">
    <property type="match status" value="2"/>
</dbReference>
<dbReference type="Proteomes" id="UP000290092">
    <property type="component" value="Unassembled WGS sequence"/>
</dbReference>
<dbReference type="PANTHER" id="PTHR12390:SF0">
    <property type="entry name" value="UROPORPHYRINOGEN-III SYNTHASE"/>
    <property type="match status" value="1"/>
</dbReference>
<organism evidence="2 3">
    <name type="scientific">Malaciobacter mytili LMG 24559</name>
    <dbReference type="NCBI Taxonomy" id="1032238"/>
    <lineage>
        <taxon>Bacteria</taxon>
        <taxon>Pseudomonadati</taxon>
        <taxon>Campylobacterota</taxon>
        <taxon>Epsilonproteobacteria</taxon>
        <taxon>Campylobacterales</taxon>
        <taxon>Arcobacteraceae</taxon>
        <taxon>Malaciobacter</taxon>
    </lineage>
</organism>
<evidence type="ECO:0000313" key="3">
    <source>
        <dbReference type="Proteomes" id="UP000290092"/>
    </source>
</evidence>
<protein>
    <submittedName>
        <fullName evidence="2">Uroporphyrinogen III synthase</fullName>
    </submittedName>
</protein>